<name>A0A2V3A8L0_9BACI</name>
<dbReference type="Proteomes" id="UP000247150">
    <property type="component" value="Unassembled WGS sequence"/>
</dbReference>
<reference evidence="1 2" key="1">
    <citation type="submission" date="2018-05" db="EMBL/GenBank/DDBJ databases">
        <title>Freshwater and sediment microbial communities from various areas in North America, analyzing microbe dynamics in response to fracking.</title>
        <authorList>
            <person name="Lamendella R."/>
        </authorList>
    </citation>
    <scope>NUCLEOTIDE SEQUENCE [LARGE SCALE GENOMIC DNA]</scope>
    <source>
        <strain evidence="1 2">15_TX</strain>
    </source>
</reference>
<sequence length="77" mass="8939">MALSLNARVLGLETPGIRKFSNQLVHFPDTVNLTIGQPDFPHQHILKKRLYRPFMRIIQVTLIMRDAKPEKRSAIFL</sequence>
<proteinExistence type="predicted"/>
<gene>
    <name evidence="1" type="ORF">DFO73_101766</name>
</gene>
<accession>A0A2V3A8L0</accession>
<comment type="caution">
    <text evidence="1">The sequence shown here is derived from an EMBL/GenBank/DDBJ whole genome shotgun (WGS) entry which is preliminary data.</text>
</comment>
<organism evidence="1 2">
    <name type="scientific">Cytobacillus oceanisediminis</name>
    <dbReference type="NCBI Taxonomy" id="665099"/>
    <lineage>
        <taxon>Bacteria</taxon>
        <taxon>Bacillati</taxon>
        <taxon>Bacillota</taxon>
        <taxon>Bacilli</taxon>
        <taxon>Bacillales</taxon>
        <taxon>Bacillaceae</taxon>
        <taxon>Cytobacillus</taxon>
    </lineage>
</organism>
<dbReference type="AlphaFoldDB" id="A0A2V3A8L0"/>
<evidence type="ECO:0000313" key="2">
    <source>
        <dbReference type="Proteomes" id="UP000247150"/>
    </source>
</evidence>
<evidence type="ECO:0000313" key="1">
    <source>
        <dbReference type="EMBL" id="PWW32501.1"/>
    </source>
</evidence>
<dbReference type="EMBL" id="QGTW01000001">
    <property type="protein sequence ID" value="PWW32501.1"/>
    <property type="molecule type" value="Genomic_DNA"/>
</dbReference>
<protein>
    <submittedName>
        <fullName evidence="1">Uncharacterized protein</fullName>
    </submittedName>
</protein>